<feature type="compositionally biased region" description="Low complexity" evidence="6">
    <location>
        <begin position="85"/>
        <end position="98"/>
    </location>
</feature>
<comment type="similarity">
    <text evidence="2">Belongs to the RUS1 family.</text>
</comment>
<protein>
    <submittedName>
        <fullName evidence="9">Vitamin B6 photo-protection and homoeostasis-domain-containing protein</fullName>
    </submittedName>
</protein>
<dbReference type="EMBL" id="RBNI01016780">
    <property type="protein sequence ID" value="RUP06734.1"/>
    <property type="molecule type" value="Genomic_DNA"/>
</dbReference>
<evidence type="ECO:0000256" key="6">
    <source>
        <dbReference type="SAM" id="MobiDB-lite"/>
    </source>
</evidence>
<reference evidence="9 10" key="1">
    <citation type="journal article" date="2018" name="New Phytol.">
        <title>Phylogenomics of Endogonaceae and evolution of mycorrhizas within Mucoromycota.</title>
        <authorList>
            <person name="Chang Y."/>
            <person name="Desiro A."/>
            <person name="Na H."/>
            <person name="Sandor L."/>
            <person name="Lipzen A."/>
            <person name="Clum A."/>
            <person name="Barry K."/>
            <person name="Grigoriev I.V."/>
            <person name="Martin F.M."/>
            <person name="Stajich J.E."/>
            <person name="Smith M.E."/>
            <person name="Bonito G."/>
            <person name="Spatafora J.W."/>
        </authorList>
    </citation>
    <scope>NUCLEOTIDE SEQUENCE [LARGE SCALE GENOMIC DNA]</scope>
    <source>
        <strain evidence="9 10">GMNB39</strain>
    </source>
</reference>
<keyword evidence="4" id="KW-1133">Transmembrane helix</keyword>
<dbReference type="InterPro" id="IPR055412">
    <property type="entry name" value="UVB_sens_C"/>
</dbReference>
<feature type="domain" description="Root UVB sensitive protein C-terminal" evidence="8">
    <location>
        <begin position="451"/>
        <end position="569"/>
    </location>
</feature>
<evidence type="ECO:0000259" key="7">
    <source>
        <dbReference type="Pfam" id="PF04884"/>
    </source>
</evidence>
<evidence type="ECO:0000256" key="2">
    <source>
        <dbReference type="ARBA" id="ARBA00007558"/>
    </source>
</evidence>
<evidence type="ECO:0000256" key="3">
    <source>
        <dbReference type="ARBA" id="ARBA00022692"/>
    </source>
</evidence>
<evidence type="ECO:0000313" key="10">
    <source>
        <dbReference type="Proteomes" id="UP000268093"/>
    </source>
</evidence>
<dbReference type="AlphaFoldDB" id="A0A433AVJ9"/>
<name>A0A433AVJ9_9FUNG</name>
<evidence type="ECO:0000256" key="1">
    <source>
        <dbReference type="ARBA" id="ARBA00004370"/>
    </source>
</evidence>
<dbReference type="InterPro" id="IPR006968">
    <property type="entry name" value="RUS_fam"/>
</dbReference>
<keyword evidence="5" id="KW-0472">Membrane</keyword>
<feature type="non-terminal residue" evidence="9">
    <location>
        <position position="1"/>
    </location>
</feature>
<feature type="domain" description="Protein root UVB sensitive/RUS" evidence="7">
    <location>
        <begin position="190"/>
        <end position="421"/>
    </location>
</feature>
<keyword evidence="10" id="KW-1185">Reference proteome</keyword>
<comment type="caution">
    <text evidence="9">The sequence shown here is derived from an EMBL/GenBank/DDBJ whole genome shotgun (WGS) entry which is preliminary data.</text>
</comment>
<dbReference type="Pfam" id="PF04884">
    <property type="entry name" value="UVB_sens_prot"/>
    <property type="match status" value="1"/>
</dbReference>
<feature type="region of interest" description="Disordered" evidence="6">
    <location>
        <begin position="72"/>
        <end position="114"/>
    </location>
</feature>
<organism evidence="9 10">
    <name type="scientific">Jimgerdemannia flammicorona</name>
    <dbReference type="NCBI Taxonomy" id="994334"/>
    <lineage>
        <taxon>Eukaryota</taxon>
        <taxon>Fungi</taxon>
        <taxon>Fungi incertae sedis</taxon>
        <taxon>Mucoromycota</taxon>
        <taxon>Mucoromycotina</taxon>
        <taxon>Endogonomycetes</taxon>
        <taxon>Endogonales</taxon>
        <taxon>Endogonaceae</taxon>
        <taxon>Jimgerdemannia</taxon>
    </lineage>
</organism>
<dbReference type="PANTHER" id="PTHR12770">
    <property type="entry name" value="RUS1 FAMILY PROTEIN C16ORF58"/>
    <property type="match status" value="1"/>
</dbReference>
<evidence type="ECO:0000256" key="5">
    <source>
        <dbReference type="ARBA" id="ARBA00023136"/>
    </source>
</evidence>
<comment type="subcellular location">
    <subcellularLocation>
        <location evidence="1">Membrane</location>
    </subcellularLocation>
</comment>
<evidence type="ECO:0000313" key="9">
    <source>
        <dbReference type="EMBL" id="RUP06734.1"/>
    </source>
</evidence>
<dbReference type="PANTHER" id="PTHR12770:SF31">
    <property type="entry name" value="RUS FAMILY MEMBER 1"/>
    <property type="match status" value="1"/>
</dbReference>
<accession>A0A433AVJ9</accession>
<evidence type="ECO:0000256" key="4">
    <source>
        <dbReference type="ARBA" id="ARBA00022989"/>
    </source>
</evidence>
<dbReference type="Proteomes" id="UP000268093">
    <property type="component" value="Unassembled WGS sequence"/>
</dbReference>
<dbReference type="GO" id="GO:0016020">
    <property type="term" value="C:membrane"/>
    <property type="evidence" value="ECO:0007669"/>
    <property type="project" value="UniProtKB-SubCell"/>
</dbReference>
<dbReference type="InterPro" id="IPR054549">
    <property type="entry name" value="UVB_sens_RUS_dom"/>
</dbReference>
<evidence type="ECO:0000259" key="8">
    <source>
        <dbReference type="Pfam" id="PF24160"/>
    </source>
</evidence>
<sequence>LHGNWLGFLLSRRPHPNPVRTHRPVEYNSIKDSRSMLRFRSISHRISAINQPLVPTTRPCFSLPAPLTRRPTYRSSFSSAPLNPSTTTTTTTTTTTSTNAVPPPQNPPSDHDPNLLLTEYVYGRSRIYTSLPTTSKSPTASKQSISSSITSPLYWRWQRSRAVRPDGIPDATWRRRRKFANLGLFAGLKANLNEMFLPVGYPDTVHECYARFHSWLFLETYIGSAIGVLCSQAMLASLGLGAVEATGGAVAIQWVLKDGFGEIGKLFFIKRFSSSFDSHPKTWKFVAEIFSTVGSFLQLCTSVAPHRFFLPLASVGNMFELVHESIWVASHMTFTRNFALSGNVGDIVAKDDAQMSTAHLLGMLSGVGLITISHSPTFLFGAFALLSPLNIWSTYKLLQVAQFEILNQAKLTLLGRVYIDTGKVVVMNELGDREVAFGEWIKPFGERGGVNVAIKLGVSAEKAFAGGGEVQRVVDVMRNENYLLNYHRGVMNVLFHQDATSNDVIRSILHALRFHDLLAGRGLAVAGGDREREWDAYANAMRESLAWTRERFGEFVAELDRRDWQSDVVFWNDGGLRVNWYRPPPTDLV</sequence>
<proteinExistence type="inferred from homology"/>
<dbReference type="OrthoDB" id="19606at2759"/>
<keyword evidence="3" id="KW-0812">Transmembrane</keyword>
<gene>
    <name evidence="9" type="ORF">BC936DRAFT_140300</name>
</gene>
<feature type="compositionally biased region" description="Polar residues" evidence="6">
    <location>
        <begin position="73"/>
        <end position="84"/>
    </location>
</feature>
<dbReference type="Pfam" id="PF24160">
    <property type="entry name" value="UVB_sens_C"/>
    <property type="match status" value="1"/>
</dbReference>